<dbReference type="GO" id="GO:0003887">
    <property type="term" value="F:DNA-directed DNA polymerase activity"/>
    <property type="evidence" value="ECO:0007669"/>
    <property type="project" value="UniProtKB-KW"/>
</dbReference>
<dbReference type="InterPro" id="IPR036397">
    <property type="entry name" value="RNaseH_sf"/>
</dbReference>
<keyword evidence="7" id="KW-0695">RNA-directed DNA polymerase</keyword>
<evidence type="ECO:0000256" key="8">
    <source>
        <dbReference type="ARBA" id="ARBA00022932"/>
    </source>
</evidence>
<evidence type="ECO:0000313" key="12">
    <source>
        <dbReference type="EMBL" id="PSC67170.1"/>
    </source>
</evidence>
<dbReference type="GO" id="GO:0003676">
    <property type="term" value="F:nucleic acid binding"/>
    <property type="evidence" value="ECO:0007669"/>
    <property type="project" value="InterPro"/>
</dbReference>
<keyword evidence="9" id="KW-0233">DNA recombination</keyword>
<feature type="region of interest" description="Disordered" evidence="10">
    <location>
        <begin position="418"/>
        <end position="439"/>
    </location>
</feature>
<name>A0A2P6UZA8_9CHLO</name>
<dbReference type="GO" id="GO:0004519">
    <property type="term" value="F:endonuclease activity"/>
    <property type="evidence" value="ECO:0007669"/>
    <property type="project" value="UniProtKB-KW"/>
</dbReference>
<evidence type="ECO:0000256" key="5">
    <source>
        <dbReference type="ARBA" id="ARBA00022842"/>
    </source>
</evidence>
<dbReference type="GO" id="GO:0015074">
    <property type="term" value="P:DNA integration"/>
    <property type="evidence" value="ECO:0007669"/>
    <property type="project" value="UniProtKB-KW"/>
</dbReference>
<protein>
    <recommendedName>
        <fullName evidence="11">Integrase catalytic domain-containing protein</fullName>
    </recommendedName>
</protein>
<evidence type="ECO:0000256" key="10">
    <source>
        <dbReference type="SAM" id="MobiDB-lite"/>
    </source>
</evidence>
<organism evidence="12 13">
    <name type="scientific">Micractinium conductrix</name>
    <dbReference type="NCBI Taxonomy" id="554055"/>
    <lineage>
        <taxon>Eukaryota</taxon>
        <taxon>Viridiplantae</taxon>
        <taxon>Chlorophyta</taxon>
        <taxon>core chlorophytes</taxon>
        <taxon>Trebouxiophyceae</taxon>
        <taxon>Chlorellales</taxon>
        <taxon>Chlorellaceae</taxon>
        <taxon>Chlorella clade</taxon>
        <taxon>Micractinium</taxon>
    </lineage>
</organism>
<accession>A0A2P6UZA8</accession>
<dbReference type="PANTHER" id="PTHR42648">
    <property type="entry name" value="TRANSPOSASE, PUTATIVE-RELATED"/>
    <property type="match status" value="1"/>
</dbReference>
<feature type="region of interest" description="Disordered" evidence="10">
    <location>
        <begin position="767"/>
        <end position="809"/>
    </location>
</feature>
<sequence length="1394" mass="150881">MQQQQPKPEPPPELQAAPPEALEAYCDARLRHHLLTRASELGLAPSLAQALLQSPGSDTDHALAPQQQPGGSPESSSGGAGGAGGAGGGSGGAARGQPPHLLTFFHQCQRLGCADRGCTLCANNPRRKCGDTDFWAYKYIQGCPLGASCGAPLCLALCSAADGALAGGVPPGLQLEVFLLNGRLFQREQADPGAAHKLQAAQLLKNAKGSNLLLCGPGGDQLPSGVVRLPLAAAALQLPELRVDGSSEGLLGSKLFGYRLAVRVVDASGAPVPGIAPAVSPQIIITTTRVKGQVKPTVPLTTDPVGEYRALVAELERQPKVCERAIAALGLQKGWPDSRAHALAAVEPDYLMRAWFADPTLSTALLFRATLADPQLDRPAAAVKQQLEDNWSNSRQHNVFPLAQIDYIMRRKRAQQGLTVTQAPAASGRRRRGAGGDQEDAELVLPRWDVEPKELSNRLLRQFHLEKTIDGKEVLLRSVSRNDELGIAVSRKVLVVAAEEVPAFFAKHHGIQGQGWNSPARLFHHLHHAVPTQLMPAPGGQPRLVHGAEGFTVETAKAWCTECPVRADMAAKKPAEKRVVHPIVAIMTLMHLAADLIDLGAGRDERYRYVLVVIDVFSRYCWLYPLASKTTIGVARHLYFQFMRTQVPAKLQTDNGLEFCGKEVKELCELFNVRHAKSMPGHPETNGCVERKNRELKNKIRALLMACPLFDWAFHVLTVMQMVNNSPTSALGGMAPTKALFGTLPSNMNLPLLDDIVRLLGFTSSAEANDADTPPAPATRKGSAAQPKRRRTLSELVLPSDSEDEASDDAALDEATLQIAATASPLGRRSTRTNAGGRLSQLVADELLDEAGEVPTRALPQRATAMRSPSGKRRAATSLLDQLAAIAAECDAADELDKVDDSSDGAGTSADAEAAAILTAHHGAHQEQVLALHVRNRQRIRSQGGKGGAEFDIGDAVLLKPASMGKVGTSTIQRKRLTCRVVGVAEQTGKYHLRCNTGLLKGTYGGGEVLRPAPAESAAELNFAADADSSEAPLVTLTAAHNQKRNMTWWPPFRPRQPPPDPLPPLLPPEAPPANAAPYLKRVLAESRAVLDADLSSFELVEERRGGGSNCGTAGYSVFRRPVCGGKGCIIDPFPKEQHSQLVKMINWLDLGRDTVPTWLANGITERWYEEDCAAERMPALGQLVAGKGCPTFLLFQEMTQVFHGLLQQQPWFSRYCHTDLPPRAVSFFTLIFWRKDQVSNVVGGTRLRLSITHLMFNAHGHQNNHMAVQQMQAGPFREFNLKHEAAVCPAGWADTWLQLFGDSADEQASCTCDTGVVDQHGSRSCLWRTRLDRCFSNLTASNPQAQWRPLSVERVGLERIPGVQRDVWVEGGWRKAGVWISDHMGLYACFTRT</sequence>
<dbReference type="PROSITE" id="PS50994">
    <property type="entry name" value="INTEGRASE"/>
    <property type="match status" value="1"/>
</dbReference>
<proteinExistence type="predicted"/>
<comment type="caution">
    <text evidence="12">The sequence shown here is derived from an EMBL/GenBank/DDBJ whole genome shotgun (WGS) entry which is preliminary data.</text>
</comment>
<keyword evidence="8" id="KW-0808">Transferase</keyword>
<dbReference type="GO" id="GO:0046872">
    <property type="term" value="F:metal ion binding"/>
    <property type="evidence" value="ECO:0007669"/>
    <property type="project" value="UniProtKB-KW"/>
</dbReference>
<keyword evidence="4" id="KW-0378">Hydrolase</keyword>
<keyword evidence="6" id="KW-0229">DNA integration</keyword>
<feature type="region of interest" description="Disordered" evidence="10">
    <location>
        <begin position="54"/>
        <end position="95"/>
    </location>
</feature>
<dbReference type="EMBL" id="LHPF02000081">
    <property type="protein sequence ID" value="PSC67170.1"/>
    <property type="molecule type" value="Genomic_DNA"/>
</dbReference>
<evidence type="ECO:0000256" key="4">
    <source>
        <dbReference type="ARBA" id="ARBA00022801"/>
    </source>
</evidence>
<keyword evidence="1" id="KW-0540">Nuclease</keyword>
<dbReference type="Proteomes" id="UP000239649">
    <property type="component" value="Unassembled WGS sequence"/>
</dbReference>
<evidence type="ECO:0000259" key="11">
    <source>
        <dbReference type="PROSITE" id="PS50994"/>
    </source>
</evidence>
<evidence type="ECO:0000256" key="3">
    <source>
        <dbReference type="ARBA" id="ARBA00022759"/>
    </source>
</evidence>
<dbReference type="InterPro" id="IPR039537">
    <property type="entry name" value="Retrotran_Ty1/copia-like"/>
</dbReference>
<evidence type="ECO:0000256" key="9">
    <source>
        <dbReference type="ARBA" id="ARBA00023172"/>
    </source>
</evidence>
<dbReference type="STRING" id="554055.A0A2P6UZA8"/>
<dbReference type="GO" id="GO:0016787">
    <property type="term" value="F:hydrolase activity"/>
    <property type="evidence" value="ECO:0007669"/>
    <property type="project" value="UniProtKB-KW"/>
</dbReference>
<dbReference type="InterPro" id="IPR012337">
    <property type="entry name" value="RNaseH-like_sf"/>
</dbReference>
<dbReference type="Gene3D" id="3.60.10.10">
    <property type="entry name" value="Endonuclease/exonuclease/phosphatase"/>
    <property type="match status" value="1"/>
</dbReference>
<gene>
    <name evidence="12" type="ORF">C2E20_9140</name>
</gene>
<dbReference type="Gene3D" id="3.30.420.10">
    <property type="entry name" value="Ribonuclease H-like superfamily/Ribonuclease H"/>
    <property type="match status" value="1"/>
</dbReference>
<reference evidence="12 13" key="1">
    <citation type="journal article" date="2018" name="Plant J.">
        <title>Genome sequences of Chlorella sorokiniana UTEX 1602 and Micractinium conductrix SAG 241.80: implications to maltose excretion by a green alga.</title>
        <authorList>
            <person name="Arriola M.B."/>
            <person name="Velmurugan N."/>
            <person name="Zhang Y."/>
            <person name="Plunkett M.H."/>
            <person name="Hondzo H."/>
            <person name="Barney B.M."/>
        </authorList>
    </citation>
    <scope>NUCLEOTIDE SEQUENCE [LARGE SCALE GENOMIC DNA]</scope>
    <source>
        <strain evidence="12 13">SAG 241.80</strain>
    </source>
</reference>
<feature type="region of interest" description="Disordered" evidence="10">
    <location>
        <begin position="1"/>
        <end position="21"/>
    </location>
</feature>
<feature type="compositionally biased region" description="Gly residues" evidence="10">
    <location>
        <begin position="78"/>
        <end position="94"/>
    </location>
</feature>
<keyword evidence="8" id="KW-0548">Nucleotidyltransferase</keyword>
<dbReference type="Pfam" id="PF00665">
    <property type="entry name" value="rve"/>
    <property type="match status" value="1"/>
</dbReference>
<evidence type="ECO:0000256" key="2">
    <source>
        <dbReference type="ARBA" id="ARBA00022723"/>
    </source>
</evidence>
<keyword evidence="5" id="KW-0460">Magnesium</keyword>
<keyword evidence="13" id="KW-1185">Reference proteome</keyword>
<dbReference type="PANTHER" id="PTHR42648:SF11">
    <property type="entry name" value="TRANSPOSON TY4-P GAG-POL POLYPROTEIN"/>
    <property type="match status" value="1"/>
</dbReference>
<evidence type="ECO:0000313" key="13">
    <source>
        <dbReference type="Proteomes" id="UP000239649"/>
    </source>
</evidence>
<dbReference type="GO" id="GO:0003964">
    <property type="term" value="F:RNA-directed DNA polymerase activity"/>
    <property type="evidence" value="ECO:0007669"/>
    <property type="project" value="UniProtKB-KW"/>
</dbReference>
<dbReference type="InterPro" id="IPR001584">
    <property type="entry name" value="Integrase_cat-core"/>
</dbReference>
<feature type="domain" description="Integrase catalytic" evidence="11">
    <location>
        <begin position="578"/>
        <end position="744"/>
    </location>
</feature>
<feature type="compositionally biased region" description="Low complexity" evidence="10">
    <location>
        <begin position="64"/>
        <end position="77"/>
    </location>
</feature>
<dbReference type="InterPro" id="IPR036691">
    <property type="entry name" value="Endo/exonu/phosph_ase_sf"/>
</dbReference>
<dbReference type="SUPFAM" id="SSF53098">
    <property type="entry name" value="Ribonuclease H-like"/>
    <property type="match status" value="1"/>
</dbReference>
<dbReference type="GO" id="GO:0006310">
    <property type="term" value="P:DNA recombination"/>
    <property type="evidence" value="ECO:0007669"/>
    <property type="project" value="UniProtKB-KW"/>
</dbReference>
<evidence type="ECO:0000256" key="6">
    <source>
        <dbReference type="ARBA" id="ARBA00022908"/>
    </source>
</evidence>
<dbReference type="OrthoDB" id="2016337at2759"/>
<keyword evidence="2" id="KW-0479">Metal-binding</keyword>
<evidence type="ECO:0000256" key="7">
    <source>
        <dbReference type="ARBA" id="ARBA00022918"/>
    </source>
</evidence>
<keyword evidence="3" id="KW-0255">Endonuclease</keyword>
<keyword evidence="8" id="KW-0239">DNA-directed DNA polymerase</keyword>
<evidence type="ECO:0000256" key="1">
    <source>
        <dbReference type="ARBA" id="ARBA00022722"/>
    </source>
</evidence>